<accession>A0AAW2K9J3</accession>
<dbReference type="FunFam" id="3.40.50.300:FF:001091">
    <property type="entry name" value="Probable disease resistance protein At1g61300"/>
    <property type="match status" value="1"/>
</dbReference>
<dbReference type="GO" id="GO:0098542">
    <property type="term" value="P:defense response to other organism"/>
    <property type="evidence" value="ECO:0007669"/>
    <property type="project" value="TreeGrafter"/>
</dbReference>
<dbReference type="Pfam" id="PF18052">
    <property type="entry name" value="Rx_N"/>
    <property type="match status" value="1"/>
</dbReference>
<evidence type="ECO:0000256" key="1">
    <source>
        <dbReference type="ARBA" id="ARBA00008894"/>
    </source>
</evidence>
<dbReference type="InterPro" id="IPR027417">
    <property type="entry name" value="P-loop_NTPase"/>
</dbReference>
<feature type="compositionally biased region" description="Basic and acidic residues" evidence="7">
    <location>
        <begin position="114"/>
        <end position="126"/>
    </location>
</feature>
<dbReference type="CDD" id="cd14798">
    <property type="entry name" value="RX-CC_like"/>
    <property type="match status" value="1"/>
</dbReference>
<dbReference type="InterPro" id="IPR002182">
    <property type="entry name" value="NB-ARC"/>
</dbReference>
<dbReference type="SUPFAM" id="SSF52540">
    <property type="entry name" value="P-loop containing nucleoside triphosphate hydrolases"/>
    <property type="match status" value="1"/>
</dbReference>
<evidence type="ECO:0000256" key="3">
    <source>
        <dbReference type="ARBA" id="ARBA00022737"/>
    </source>
</evidence>
<dbReference type="InterPro" id="IPR044974">
    <property type="entry name" value="Disease_R_plants"/>
</dbReference>
<evidence type="ECO:0000256" key="7">
    <source>
        <dbReference type="SAM" id="MobiDB-lite"/>
    </source>
</evidence>
<evidence type="ECO:0000256" key="5">
    <source>
        <dbReference type="ARBA" id="ARBA00022821"/>
    </source>
</evidence>
<feature type="domain" description="NB-ARC" evidence="8">
    <location>
        <begin position="165"/>
        <end position="334"/>
    </location>
</feature>
<feature type="domain" description="Disease resistance N-terminal" evidence="9">
    <location>
        <begin position="6"/>
        <end position="82"/>
    </location>
</feature>
<name>A0AAW2K9J3_9LAMI</name>
<dbReference type="Gene3D" id="3.40.50.300">
    <property type="entry name" value="P-loop containing nucleotide triphosphate hydrolases"/>
    <property type="match status" value="1"/>
</dbReference>
<dbReference type="PANTHER" id="PTHR23155:SF1193">
    <property type="entry name" value="DISEASE RESISTANCE PROTEIN RPP13-RELATED"/>
    <property type="match status" value="1"/>
</dbReference>
<protein>
    <submittedName>
        <fullName evidence="10">Late blight resistance proteinR1A-10</fullName>
    </submittedName>
</protein>
<dbReference type="InterPro" id="IPR038005">
    <property type="entry name" value="RX-like_CC"/>
</dbReference>
<dbReference type="PRINTS" id="PR00364">
    <property type="entry name" value="DISEASERSIST"/>
</dbReference>
<feature type="region of interest" description="Disordered" evidence="7">
    <location>
        <begin position="114"/>
        <end position="152"/>
    </location>
</feature>
<dbReference type="AlphaFoldDB" id="A0AAW2K9J3"/>
<keyword evidence="3" id="KW-0677">Repeat</keyword>
<evidence type="ECO:0000259" key="9">
    <source>
        <dbReference type="Pfam" id="PF18052"/>
    </source>
</evidence>
<reference evidence="10" key="2">
    <citation type="journal article" date="2024" name="Plant">
        <title>Genomic evolution and insights into agronomic trait innovations of Sesamum species.</title>
        <authorList>
            <person name="Miao H."/>
            <person name="Wang L."/>
            <person name="Qu L."/>
            <person name="Liu H."/>
            <person name="Sun Y."/>
            <person name="Le M."/>
            <person name="Wang Q."/>
            <person name="Wei S."/>
            <person name="Zheng Y."/>
            <person name="Lin W."/>
            <person name="Duan Y."/>
            <person name="Cao H."/>
            <person name="Xiong S."/>
            <person name="Wang X."/>
            <person name="Wei L."/>
            <person name="Li C."/>
            <person name="Ma Q."/>
            <person name="Ju M."/>
            <person name="Zhao R."/>
            <person name="Li G."/>
            <person name="Mu C."/>
            <person name="Tian Q."/>
            <person name="Mei H."/>
            <person name="Zhang T."/>
            <person name="Gao T."/>
            <person name="Zhang H."/>
        </authorList>
    </citation>
    <scope>NUCLEOTIDE SEQUENCE</scope>
    <source>
        <strain evidence="10">G01</strain>
    </source>
</reference>
<dbReference type="Pfam" id="PF00931">
    <property type="entry name" value="NB-ARC"/>
    <property type="match status" value="1"/>
</dbReference>
<keyword evidence="2" id="KW-0433">Leucine-rich repeat</keyword>
<organism evidence="10">
    <name type="scientific">Sesamum angustifolium</name>
    <dbReference type="NCBI Taxonomy" id="2727405"/>
    <lineage>
        <taxon>Eukaryota</taxon>
        <taxon>Viridiplantae</taxon>
        <taxon>Streptophyta</taxon>
        <taxon>Embryophyta</taxon>
        <taxon>Tracheophyta</taxon>
        <taxon>Spermatophyta</taxon>
        <taxon>Magnoliopsida</taxon>
        <taxon>eudicotyledons</taxon>
        <taxon>Gunneridae</taxon>
        <taxon>Pentapetalae</taxon>
        <taxon>asterids</taxon>
        <taxon>lamiids</taxon>
        <taxon>Lamiales</taxon>
        <taxon>Pedaliaceae</taxon>
        <taxon>Sesamum</taxon>
    </lineage>
</organism>
<dbReference type="Gene3D" id="1.10.10.10">
    <property type="entry name" value="Winged helix-like DNA-binding domain superfamily/Winged helix DNA-binding domain"/>
    <property type="match status" value="1"/>
</dbReference>
<dbReference type="Gene3D" id="1.10.8.430">
    <property type="entry name" value="Helical domain of apoptotic protease-activating factors"/>
    <property type="match status" value="1"/>
</dbReference>
<dbReference type="Gene3D" id="1.20.5.4130">
    <property type="match status" value="1"/>
</dbReference>
<keyword evidence="5" id="KW-0611">Plant defense</keyword>
<keyword evidence="4" id="KW-0547">Nucleotide-binding</keyword>
<evidence type="ECO:0000256" key="6">
    <source>
        <dbReference type="ARBA" id="ARBA00022840"/>
    </source>
</evidence>
<comment type="similarity">
    <text evidence="1">Belongs to the disease resistance NB-LRR family.</text>
</comment>
<sequence>MEDTCVRFLLENLSRLSLHQADLMSNVKDQMERLEKNLLLFKRFLNEREIPEDLTAQIREVVYKAEDAVDVYVSQALQQETEKYFRRASDPPGELLSVVEEVESTGARVKELYDDPRQTEFSRAETESELLFGDASDSDTTPPQLEKVERNQGSSVWQDIVVGIEDQTDIIIGYLTEETEKLDAISIVGMPGLGKTTLARKIFRDPKMEYEFPIRLWVSVSQEYRVKDIFLSMLRDLSWITEDMHDKTNEEITQTLRARLEKEKFLIVLDDMWTTEAWDDLRDAFPRSKNANKILITSRIMDVAYYTNPLREPHKLRFLTQEESWMLLKFSVFGSPNCPQELEVFRTVLVDMCNGLPIVIMLVAGVLGRTASTGEMKVMQSSWKKVIESLKTFLYDDLEKRFEQIVAFSYNALPSNLKPCFLYLGMFPEDFEIPIKRLILLWIAAGFIEQKRDKLGGNRKAVFGGSHR</sequence>
<dbReference type="GO" id="GO:0005524">
    <property type="term" value="F:ATP binding"/>
    <property type="evidence" value="ECO:0007669"/>
    <property type="project" value="UniProtKB-KW"/>
</dbReference>
<dbReference type="PANTHER" id="PTHR23155">
    <property type="entry name" value="DISEASE RESISTANCE PROTEIN RP"/>
    <property type="match status" value="1"/>
</dbReference>
<evidence type="ECO:0000313" key="10">
    <source>
        <dbReference type="EMBL" id="KAL0302741.1"/>
    </source>
</evidence>
<comment type="caution">
    <text evidence="10">The sequence shown here is derived from an EMBL/GenBank/DDBJ whole genome shotgun (WGS) entry which is preliminary data.</text>
</comment>
<evidence type="ECO:0000256" key="4">
    <source>
        <dbReference type="ARBA" id="ARBA00022741"/>
    </source>
</evidence>
<dbReference type="EMBL" id="JACGWK010000220">
    <property type="protein sequence ID" value="KAL0302741.1"/>
    <property type="molecule type" value="Genomic_DNA"/>
</dbReference>
<dbReference type="InterPro" id="IPR042197">
    <property type="entry name" value="Apaf_helical"/>
</dbReference>
<dbReference type="GO" id="GO:0043531">
    <property type="term" value="F:ADP binding"/>
    <property type="evidence" value="ECO:0007669"/>
    <property type="project" value="InterPro"/>
</dbReference>
<gene>
    <name evidence="10" type="ORF">Sangu_3081500</name>
</gene>
<proteinExistence type="inferred from homology"/>
<dbReference type="InterPro" id="IPR036388">
    <property type="entry name" value="WH-like_DNA-bd_sf"/>
</dbReference>
<evidence type="ECO:0000256" key="2">
    <source>
        <dbReference type="ARBA" id="ARBA00022614"/>
    </source>
</evidence>
<evidence type="ECO:0000259" key="8">
    <source>
        <dbReference type="Pfam" id="PF00931"/>
    </source>
</evidence>
<keyword evidence="6" id="KW-0067">ATP-binding</keyword>
<dbReference type="InterPro" id="IPR041118">
    <property type="entry name" value="Rx_N"/>
</dbReference>
<reference evidence="10" key="1">
    <citation type="submission" date="2020-06" db="EMBL/GenBank/DDBJ databases">
        <authorList>
            <person name="Li T."/>
            <person name="Hu X."/>
            <person name="Zhang T."/>
            <person name="Song X."/>
            <person name="Zhang H."/>
            <person name="Dai N."/>
            <person name="Sheng W."/>
            <person name="Hou X."/>
            <person name="Wei L."/>
        </authorList>
    </citation>
    <scope>NUCLEOTIDE SEQUENCE</scope>
    <source>
        <strain evidence="10">G01</strain>
        <tissue evidence="10">Leaf</tissue>
    </source>
</reference>